<comment type="caution">
    <text evidence="1">The sequence shown here is derived from an EMBL/GenBank/DDBJ whole genome shotgun (WGS) entry which is preliminary data.</text>
</comment>
<organism evidence="1 2">
    <name type="scientific">Araneus ventricosus</name>
    <name type="common">Orbweaver spider</name>
    <name type="synonym">Epeira ventricosa</name>
    <dbReference type="NCBI Taxonomy" id="182803"/>
    <lineage>
        <taxon>Eukaryota</taxon>
        <taxon>Metazoa</taxon>
        <taxon>Ecdysozoa</taxon>
        <taxon>Arthropoda</taxon>
        <taxon>Chelicerata</taxon>
        <taxon>Arachnida</taxon>
        <taxon>Araneae</taxon>
        <taxon>Araneomorphae</taxon>
        <taxon>Entelegynae</taxon>
        <taxon>Araneoidea</taxon>
        <taxon>Araneidae</taxon>
        <taxon>Araneus</taxon>
    </lineage>
</organism>
<dbReference type="AlphaFoldDB" id="A0A4Y2BFW3"/>
<keyword evidence="2" id="KW-1185">Reference proteome</keyword>
<evidence type="ECO:0000313" key="2">
    <source>
        <dbReference type="Proteomes" id="UP000499080"/>
    </source>
</evidence>
<protein>
    <submittedName>
        <fullName evidence="1">Uncharacterized protein</fullName>
    </submittedName>
</protein>
<accession>A0A4Y2BFW3</accession>
<evidence type="ECO:0000313" key="1">
    <source>
        <dbReference type="EMBL" id="GBL91141.1"/>
    </source>
</evidence>
<name>A0A4Y2BFW3_ARAVE</name>
<dbReference type="EMBL" id="BGPR01083380">
    <property type="protein sequence ID" value="GBL91141.1"/>
    <property type="molecule type" value="Genomic_DNA"/>
</dbReference>
<proteinExistence type="predicted"/>
<reference evidence="1 2" key="1">
    <citation type="journal article" date="2019" name="Sci. Rep.">
        <title>Orb-weaving spider Araneus ventricosus genome elucidates the spidroin gene catalogue.</title>
        <authorList>
            <person name="Kono N."/>
            <person name="Nakamura H."/>
            <person name="Ohtoshi R."/>
            <person name="Moran D.A.P."/>
            <person name="Shinohara A."/>
            <person name="Yoshida Y."/>
            <person name="Fujiwara M."/>
            <person name="Mori M."/>
            <person name="Tomita M."/>
            <person name="Arakawa K."/>
        </authorList>
    </citation>
    <scope>NUCLEOTIDE SEQUENCE [LARGE SCALE GENOMIC DNA]</scope>
</reference>
<gene>
    <name evidence="1" type="ORF">AVEN_13942_1</name>
</gene>
<dbReference type="Proteomes" id="UP000499080">
    <property type="component" value="Unassembled WGS sequence"/>
</dbReference>
<sequence length="106" mass="11906">MNDNASIILSGEDCDPATGKKRVLFDWKGRTFVVVSILDLSLHQKHFGATVMWTGLACTLTVDTTAKQVSVTVIRILRVFDDLVPTCRPQTALDRKTFLRRRGRKS</sequence>